<dbReference type="OMA" id="TQNDITH"/>
<reference evidence="5 7" key="3">
    <citation type="journal article" date="2016" name="Proc. Natl. Acad. Sci. U.S.A.">
        <title>Comparative genomics of biotechnologically important yeasts.</title>
        <authorList>
            <person name="Riley R."/>
            <person name="Haridas S."/>
            <person name="Wolfe K.H."/>
            <person name="Lopes M.R."/>
            <person name="Hittinger C.T."/>
            <person name="Goeker M."/>
            <person name="Salamov A.A."/>
            <person name="Wisecaver J.H."/>
            <person name="Long T.M."/>
            <person name="Calvey C.H."/>
            <person name="Aerts A.L."/>
            <person name="Barry K.W."/>
            <person name="Choi C."/>
            <person name="Clum A."/>
            <person name="Coughlan A.Y."/>
            <person name="Deshpande S."/>
            <person name="Douglass A.P."/>
            <person name="Hanson S.J."/>
            <person name="Klenk H.-P."/>
            <person name="LaButti K.M."/>
            <person name="Lapidus A."/>
            <person name="Lindquist E.A."/>
            <person name="Lipzen A.M."/>
            <person name="Meier-Kolthoff J.P."/>
            <person name="Ohm R.A."/>
            <person name="Otillar R.P."/>
            <person name="Pangilinan J.L."/>
            <person name="Peng Y."/>
            <person name="Rokas A."/>
            <person name="Rosa C.A."/>
            <person name="Scheuner C."/>
            <person name="Sibirny A.A."/>
            <person name="Slot J.C."/>
            <person name="Stielow J.B."/>
            <person name="Sun H."/>
            <person name="Kurtzman C.P."/>
            <person name="Blackwell M."/>
            <person name="Grigoriev I.V."/>
            <person name="Jeffries T.W."/>
        </authorList>
    </citation>
    <scope>NUCLEOTIDE SEQUENCE [LARGE SCALE GENOMIC DNA]</scope>
    <source>
        <strain evidence="7">ATCC 18201 / CBS 1600 / BCRC 20928 / JCM 3617 / NBRC 0987 / NRRL Y-1542</strain>
        <strain evidence="5">NRRL Y-1542</strain>
    </source>
</reference>
<dbReference type="SUPFAM" id="SSF160631">
    <property type="entry name" value="SMI1/KNR4-like"/>
    <property type="match status" value="1"/>
</dbReference>
<dbReference type="STRING" id="983966.A0A0H5BZT2"/>
<sequence length="464" mass="51558">MGFKDKLNQILYAFSTEDRYAEYDASRSNNNRAEPRTHTRTVSRNGIQLGDASGFGDEENPQSTNAEGLSETILAWRIIETWTSEHHVDLDATLAEPCTKADIAAAENDLGIQFPAPVRASLRLHDGQVDLDSMPGTGGLFYGMQLMAIDEIVAMTKTWRTVAERMELDLKVKQNIAARQQLISPTGSSGELDKTATLVETQPGYKKVDTVGASPDPELEKRISSSANGSKFKKDLPQQKSFPPGAVEPVYAHPMWIPLVTDLAGNNIGVDLAPGPNGKVGQVIVFGRDFDVKFVLANHWGDFLLMFANDLEAGNYEFINVIDDVLGGDGELSFKDKKTGREAAYLRVLTDRAIAKYRSQMPPQSKQQQQQQHQKPHLEKPLVAEPAKERVISRDITDKNKENELDAEPVKEDKEEVEVIETQNTEEELGKSEDKDSKDAEEVQIKETKDNEDETVDGFNEIKI</sequence>
<evidence type="ECO:0000256" key="1">
    <source>
        <dbReference type="ARBA" id="ARBA00005303"/>
    </source>
</evidence>
<evidence type="ECO:0000313" key="6">
    <source>
        <dbReference type="Proteomes" id="UP000038830"/>
    </source>
</evidence>
<evidence type="ECO:0000313" key="4">
    <source>
        <dbReference type="EMBL" id="CEP21003.1"/>
    </source>
</evidence>
<reference evidence="4" key="1">
    <citation type="submission" date="2014-12" db="EMBL/GenBank/DDBJ databases">
        <authorList>
            <person name="Jaenicke S."/>
        </authorList>
    </citation>
    <scope>NUCLEOTIDE SEQUENCE [LARGE SCALE GENOMIC DNA]</scope>
    <source>
        <strain evidence="4">CBS1600</strain>
    </source>
</reference>
<accession>A0A0H5BZT2</accession>
<evidence type="ECO:0000259" key="3">
    <source>
        <dbReference type="SMART" id="SM00860"/>
    </source>
</evidence>
<dbReference type="GO" id="GO:0043332">
    <property type="term" value="C:mating projection tip"/>
    <property type="evidence" value="ECO:0007669"/>
    <property type="project" value="TreeGrafter"/>
</dbReference>
<dbReference type="Pfam" id="PF09346">
    <property type="entry name" value="SMI1_KNR4"/>
    <property type="match status" value="1"/>
</dbReference>
<protein>
    <submittedName>
        <fullName evidence="5">Cell wall assembly and cell proliferation coordinating protein</fullName>
    </submittedName>
</protein>
<feature type="compositionally biased region" description="Basic and acidic residues" evidence="2">
    <location>
        <begin position="428"/>
        <end position="449"/>
    </location>
</feature>
<feature type="compositionally biased region" description="Low complexity" evidence="2">
    <location>
        <begin position="359"/>
        <end position="373"/>
    </location>
</feature>
<dbReference type="EMBL" id="KV453925">
    <property type="protein sequence ID" value="ODV76354.1"/>
    <property type="molecule type" value="Genomic_DNA"/>
</dbReference>
<dbReference type="AlphaFoldDB" id="A0A0H5BZT2"/>
<proteinExistence type="inferred from homology"/>
<dbReference type="Proteomes" id="UP000038830">
    <property type="component" value="Unassembled WGS sequence"/>
</dbReference>
<evidence type="ECO:0000256" key="2">
    <source>
        <dbReference type="SAM" id="MobiDB-lite"/>
    </source>
</evidence>
<gene>
    <name evidence="4" type="ORF">BN1211_0996</name>
    <name evidence="5" type="ORF">CYBJADRAFT_165651</name>
</gene>
<evidence type="ECO:0000313" key="5">
    <source>
        <dbReference type="EMBL" id="ODV76354.1"/>
    </source>
</evidence>
<evidence type="ECO:0000313" key="7">
    <source>
        <dbReference type="Proteomes" id="UP000094389"/>
    </source>
</evidence>
<dbReference type="Proteomes" id="UP000094389">
    <property type="component" value="Unassembled WGS sequence"/>
</dbReference>
<feature type="region of interest" description="Disordered" evidence="2">
    <location>
        <begin position="47"/>
        <end position="67"/>
    </location>
</feature>
<dbReference type="InterPro" id="IPR009203">
    <property type="entry name" value="Knr4/Smi1"/>
</dbReference>
<dbReference type="PANTHER" id="PTHR47432:SF1">
    <property type="entry name" value="CELL WALL ASSEMBLY REGULATOR SMI1"/>
    <property type="match status" value="1"/>
</dbReference>
<comment type="similarity">
    <text evidence="1">Belongs to the KNR4/SMI1 family.</text>
</comment>
<feature type="compositionally biased region" description="Basic and acidic residues" evidence="2">
    <location>
        <begin position="376"/>
        <end position="414"/>
    </location>
</feature>
<feature type="domain" description="Knr4/Smi1-like" evidence="3">
    <location>
        <begin position="97"/>
        <end position="306"/>
    </location>
</feature>
<dbReference type="OrthoDB" id="2305498at2759"/>
<accession>A0A1E4SA35</accession>
<dbReference type="InterPro" id="IPR051873">
    <property type="entry name" value="KNR4/SMI1_regulator"/>
</dbReference>
<dbReference type="SMART" id="SM00860">
    <property type="entry name" value="SMI1_KNR4"/>
    <property type="match status" value="1"/>
</dbReference>
<keyword evidence="7" id="KW-1185">Reference proteome</keyword>
<dbReference type="EMBL" id="CDQK01000001">
    <property type="protein sequence ID" value="CEP21003.1"/>
    <property type="molecule type" value="Genomic_DNA"/>
</dbReference>
<name>A0A0H5BZT2_CYBJN</name>
<dbReference type="PANTHER" id="PTHR47432">
    <property type="entry name" value="CELL WALL ASSEMBLY REGULATOR SMI1"/>
    <property type="match status" value="1"/>
</dbReference>
<feature type="region of interest" description="Disordered" evidence="2">
    <location>
        <begin position="207"/>
        <end position="244"/>
    </location>
</feature>
<dbReference type="InterPro" id="IPR018958">
    <property type="entry name" value="Knr4/Smi1-like_dom"/>
</dbReference>
<dbReference type="InterPro" id="IPR037883">
    <property type="entry name" value="Knr4/Smi1-like_sf"/>
</dbReference>
<reference evidence="6" key="2">
    <citation type="journal article" date="2015" name="J. Biotechnol.">
        <title>The structure of the Cyberlindnera jadinii genome and its relation to Candida utilis analyzed by the occurrence of single nucleotide polymorphisms.</title>
        <authorList>
            <person name="Rupp O."/>
            <person name="Brinkrolf K."/>
            <person name="Buerth C."/>
            <person name="Kunigo M."/>
            <person name="Schneider J."/>
            <person name="Jaenicke S."/>
            <person name="Goesmann A."/>
            <person name="Puehler A."/>
            <person name="Jaeger K.-E."/>
            <person name="Ernst J.F."/>
        </authorList>
    </citation>
    <scope>NUCLEOTIDE SEQUENCE [LARGE SCALE GENOMIC DNA]</scope>
    <source>
        <strain evidence="6">ATCC 18201 / CBS 1600 / BCRC 20928 / JCM 3617 / NBRC 0987 / NRRL Y-1542</strain>
    </source>
</reference>
<dbReference type="GO" id="GO:0070880">
    <property type="term" value="P:fungal-type cell wall beta-glucan biosynthetic process"/>
    <property type="evidence" value="ECO:0007669"/>
    <property type="project" value="TreeGrafter"/>
</dbReference>
<dbReference type="PIRSF" id="PIRSF017023">
    <property type="entry name" value="KNR4"/>
    <property type="match status" value="1"/>
</dbReference>
<feature type="region of interest" description="Disordered" evidence="2">
    <location>
        <begin position="359"/>
        <end position="464"/>
    </location>
</feature>
<organism evidence="4 6">
    <name type="scientific">Cyberlindnera jadinii (strain ATCC 18201 / CBS 1600 / BCRC 20928 / JCM 3617 / NBRC 0987 / NRRL Y-1542)</name>
    <name type="common">Torula yeast</name>
    <name type="synonym">Candida utilis</name>
    <dbReference type="NCBI Taxonomy" id="983966"/>
    <lineage>
        <taxon>Eukaryota</taxon>
        <taxon>Fungi</taxon>
        <taxon>Dikarya</taxon>
        <taxon>Ascomycota</taxon>
        <taxon>Saccharomycotina</taxon>
        <taxon>Saccharomycetes</taxon>
        <taxon>Phaffomycetales</taxon>
        <taxon>Phaffomycetaceae</taxon>
        <taxon>Cyberlindnera</taxon>
    </lineage>
</organism>
<feature type="compositionally biased region" description="Acidic residues" evidence="2">
    <location>
        <begin position="415"/>
        <end position="427"/>
    </location>
</feature>